<dbReference type="Gene3D" id="1.20.120.1900">
    <property type="entry name" value="Gamma-tubulin complex, C-terminal domain"/>
    <property type="match status" value="1"/>
</dbReference>
<evidence type="ECO:0000256" key="1">
    <source>
        <dbReference type="ARBA" id="ARBA00010337"/>
    </source>
</evidence>
<dbReference type="Pfam" id="PF14609">
    <property type="entry name" value="GCP5-Mod21_N"/>
    <property type="match status" value="1"/>
</dbReference>
<evidence type="ECO:0000259" key="8">
    <source>
        <dbReference type="Pfam" id="PF14609"/>
    </source>
</evidence>
<dbReference type="CDD" id="cd22572">
    <property type="entry name" value="GCP5_NTD"/>
    <property type="match status" value="1"/>
</dbReference>
<dbReference type="InterPro" id="IPR007259">
    <property type="entry name" value="GCP"/>
</dbReference>
<evidence type="ECO:0000313" key="11">
    <source>
        <dbReference type="Proteomes" id="UP000076580"/>
    </source>
</evidence>
<dbReference type="STRING" id="98403.A0A151GI33"/>
<evidence type="ECO:0000256" key="2">
    <source>
        <dbReference type="ARBA" id="ARBA00022490"/>
    </source>
</evidence>
<dbReference type="InterPro" id="IPR042241">
    <property type="entry name" value="GCP_C_sf"/>
</dbReference>
<keyword evidence="4 5" id="KW-0206">Cytoskeleton</keyword>
<proteinExistence type="inferred from homology"/>
<dbReference type="PANTHER" id="PTHR19302:SF33">
    <property type="entry name" value="GAMMA-TUBULIN COMPLEX COMPONENT 5"/>
    <property type="match status" value="1"/>
</dbReference>
<dbReference type="GO" id="GO:0007020">
    <property type="term" value="P:microtubule nucleation"/>
    <property type="evidence" value="ECO:0007669"/>
    <property type="project" value="InterPro"/>
</dbReference>
<evidence type="ECO:0000259" key="9">
    <source>
        <dbReference type="Pfam" id="PF17681"/>
    </source>
</evidence>
<dbReference type="GO" id="GO:0000930">
    <property type="term" value="C:gamma-tubulin complex"/>
    <property type="evidence" value="ECO:0007669"/>
    <property type="project" value="UniProtKB-ARBA"/>
</dbReference>
<comment type="subcellular location">
    <subcellularLocation>
        <location evidence="5">Cytoplasm</location>
        <location evidence="5">Cytoskeleton</location>
        <location evidence="5">Microtubule organizing center</location>
    </subcellularLocation>
</comment>
<dbReference type="Pfam" id="PF04130">
    <property type="entry name" value="GCP_C_terminal"/>
    <property type="match status" value="1"/>
</dbReference>
<dbReference type="InterPro" id="IPR032797">
    <property type="entry name" value="Mod21_N"/>
</dbReference>
<dbReference type="GO" id="GO:0051321">
    <property type="term" value="P:meiotic cell cycle"/>
    <property type="evidence" value="ECO:0007669"/>
    <property type="project" value="TreeGrafter"/>
</dbReference>
<reference evidence="10 11" key="1">
    <citation type="journal article" date="2016" name="Sci. Rep.">
        <title>Insights into Adaptations to a Near-Obligate Nematode Endoparasitic Lifestyle from the Finished Genome of Drechmeria coniospora.</title>
        <authorList>
            <person name="Zhang L."/>
            <person name="Zhou Z."/>
            <person name="Guo Q."/>
            <person name="Fokkens L."/>
            <person name="Miskei M."/>
            <person name="Pocsi I."/>
            <person name="Zhang W."/>
            <person name="Chen M."/>
            <person name="Wang L."/>
            <person name="Sun Y."/>
            <person name="Donzelli B.G."/>
            <person name="Gibson D.M."/>
            <person name="Nelson D.R."/>
            <person name="Luo J.G."/>
            <person name="Rep M."/>
            <person name="Liu H."/>
            <person name="Yang S."/>
            <person name="Wang J."/>
            <person name="Krasnoff S.B."/>
            <person name="Xu Y."/>
            <person name="Molnar I."/>
            <person name="Lin M."/>
        </authorList>
    </citation>
    <scope>NUCLEOTIDE SEQUENCE [LARGE SCALE GENOMIC DNA]</scope>
    <source>
        <strain evidence="10 11">ARSEF 6962</strain>
    </source>
</reference>
<feature type="domain" description="Gamma tubulin complex component protein N-terminal" evidence="9">
    <location>
        <begin position="251"/>
        <end position="556"/>
    </location>
</feature>
<dbReference type="GO" id="GO:0031122">
    <property type="term" value="P:cytoplasmic microtubule organization"/>
    <property type="evidence" value="ECO:0007669"/>
    <property type="project" value="TreeGrafter"/>
</dbReference>
<keyword evidence="3 5" id="KW-0493">Microtubule</keyword>
<dbReference type="GO" id="GO:0000278">
    <property type="term" value="P:mitotic cell cycle"/>
    <property type="evidence" value="ECO:0007669"/>
    <property type="project" value="TreeGrafter"/>
</dbReference>
<keyword evidence="11" id="KW-1185">Reference proteome</keyword>
<dbReference type="InterPro" id="IPR059169">
    <property type="entry name" value="GCP5_N_ext"/>
</dbReference>
<dbReference type="GeneID" id="63716432"/>
<dbReference type="RefSeq" id="XP_040656135.1">
    <property type="nucleotide sequence ID" value="XM_040801102.1"/>
</dbReference>
<keyword evidence="2 5" id="KW-0963">Cytoplasm</keyword>
<dbReference type="Pfam" id="PF17681">
    <property type="entry name" value="GCP_N_terminal"/>
    <property type="match status" value="1"/>
</dbReference>
<dbReference type="GO" id="GO:0043015">
    <property type="term" value="F:gamma-tubulin binding"/>
    <property type="evidence" value="ECO:0007669"/>
    <property type="project" value="InterPro"/>
</dbReference>
<protein>
    <recommendedName>
        <fullName evidence="5">Spindle pole body component</fullName>
    </recommendedName>
</protein>
<feature type="compositionally biased region" description="Acidic residues" evidence="6">
    <location>
        <begin position="162"/>
        <end position="183"/>
    </location>
</feature>
<dbReference type="InParanoid" id="A0A151GI33"/>
<comment type="similarity">
    <text evidence="1 5">Belongs to the TUBGCP family.</text>
</comment>
<feature type="domain" description="Gamma tubulin complex component C-terminal" evidence="7">
    <location>
        <begin position="563"/>
        <end position="838"/>
    </location>
</feature>
<dbReference type="GO" id="GO:0051011">
    <property type="term" value="F:microtubule minus-end binding"/>
    <property type="evidence" value="ECO:0007669"/>
    <property type="project" value="TreeGrafter"/>
</dbReference>
<feature type="region of interest" description="Disordered" evidence="6">
    <location>
        <begin position="155"/>
        <end position="205"/>
    </location>
</feature>
<dbReference type="EMBL" id="LAYC01000002">
    <property type="protein sequence ID" value="KYK56783.1"/>
    <property type="molecule type" value="Genomic_DNA"/>
</dbReference>
<dbReference type="AlphaFoldDB" id="A0A151GI33"/>
<evidence type="ECO:0000313" key="10">
    <source>
        <dbReference type="EMBL" id="KYK56783.1"/>
    </source>
</evidence>
<dbReference type="InterPro" id="IPR040457">
    <property type="entry name" value="GCP_C"/>
</dbReference>
<dbReference type="GO" id="GO:0000922">
    <property type="term" value="C:spindle pole"/>
    <property type="evidence" value="ECO:0007669"/>
    <property type="project" value="InterPro"/>
</dbReference>
<evidence type="ECO:0000256" key="6">
    <source>
        <dbReference type="SAM" id="MobiDB-lite"/>
    </source>
</evidence>
<comment type="caution">
    <text evidence="10">The sequence shown here is derived from an EMBL/GenBank/DDBJ whole genome shotgun (WGS) entry which is preliminary data.</text>
</comment>
<dbReference type="GO" id="GO:0005874">
    <property type="term" value="C:microtubule"/>
    <property type="evidence" value="ECO:0007669"/>
    <property type="project" value="UniProtKB-KW"/>
</dbReference>
<organism evidence="10 11">
    <name type="scientific">Drechmeria coniospora</name>
    <name type="common">Nematophagous fungus</name>
    <name type="synonym">Meria coniospora</name>
    <dbReference type="NCBI Taxonomy" id="98403"/>
    <lineage>
        <taxon>Eukaryota</taxon>
        <taxon>Fungi</taxon>
        <taxon>Dikarya</taxon>
        <taxon>Ascomycota</taxon>
        <taxon>Pezizomycotina</taxon>
        <taxon>Sordariomycetes</taxon>
        <taxon>Hypocreomycetidae</taxon>
        <taxon>Hypocreales</taxon>
        <taxon>Ophiocordycipitaceae</taxon>
        <taxon>Drechmeria</taxon>
    </lineage>
</organism>
<dbReference type="PANTHER" id="PTHR19302">
    <property type="entry name" value="GAMMA TUBULIN COMPLEX PROTEIN"/>
    <property type="match status" value="1"/>
</dbReference>
<dbReference type="GO" id="GO:0005816">
    <property type="term" value="C:spindle pole body"/>
    <property type="evidence" value="ECO:0007669"/>
    <property type="project" value="UniProtKB-ARBA"/>
</dbReference>
<evidence type="ECO:0000256" key="4">
    <source>
        <dbReference type="ARBA" id="ARBA00023212"/>
    </source>
</evidence>
<accession>A0A151GI33</accession>
<dbReference type="Proteomes" id="UP000076580">
    <property type="component" value="Chromosome 02"/>
</dbReference>
<sequence>MAFAARLGDLTADLLTSLTQLSSETSKTDPDSFHAKCDGILRTLKSHPYTRTNQFEVQHSLDGLDERFRVNNRDDLADALAQRLRAFQSQPSKWHPEALSFLLELSDQPTFKARLSDLDALRRRETEPRRPLRWEDISKEDGWDDDEDENLWKSAYQSNESTDGDDDEEAVDEETEDDDDDGGDVSGHSGHTTIPSDEELVGRSTQHLVVHTEKPAVFNAVLEAQKWRVTSPSEDPLGRVRRIAVPEVQAMREILFMLQGLDCTLFSRRGAVDPKYQLENMAWETHAALMATYADHGRQLHILHRFVNRSQSVPHLQALQDCITKRLGDFARKLSSIQSHLISPNEDVVVSLLALNEEILPFLGPLFALARIIAMVEERDKAETFLYLELLFDATSMAQLAGELDIYHYLARVFVDCFGVYLRNIRHWMDEGTLLPTNELFFITEASSDQSLSGTWQDKFALRKMPDGRLHAPSFLQPAAEKIFTAGKNTVVLRLLGTAGAVRYRHEEDEPPLDYDAICPAGFELAPFADLFSTAFDRWIQSKYRTTSATLKKALVGDWAMLHTLDAMQTLFLMSDGSAATTFCERLFRLMDMNPASWSDSYGLTAAGHEAFSSLVDANRLSIGVEAAGCDLSASQVQSSVKMAPASVAISYKLPWPLRMVITKKSTKQYRSVFTLLLQIRRAMYALHKPKILENLGTDGDGWQVRALFYSSRSQLLWFCNSLQTYLVTLVLEPACSKMRADLAAADGIDDMIAAHADAMKQMVDQACLGSNLKPIREAMLDVLDLAITLEHGRARALEPEEGDAGRPYGELLRDIEQHFHRHLNLICGGLRRVARESNNAQSAKWDFLADMLQAGNVGEA</sequence>
<name>A0A151GI33_DRECN</name>
<dbReference type="InterPro" id="IPR041470">
    <property type="entry name" value="GCP_N"/>
</dbReference>
<evidence type="ECO:0000256" key="3">
    <source>
        <dbReference type="ARBA" id="ARBA00022701"/>
    </source>
</evidence>
<evidence type="ECO:0000259" key="7">
    <source>
        <dbReference type="Pfam" id="PF04130"/>
    </source>
</evidence>
<dbReference type="GO" id="GO:0051225">
    <property type="term" value="P:spindle assembly"/>
    <property type="evidence" value="ECO:0007669"/>
    <property type="project" value="TreeGrafter"/>
</dbReference>
<evidence type="ECO:0000256" key="5">
    <source>
        <dbReference type="RuleBase" id="RU363050"/>
    </source>
</evidence>
<gene>
    <name evidence="10" type="ORF">DCS_03789</name>
</gene>
<feature type="domain" description="Gamma-Tubulin ring complex non-core subunit mod21 N-terminal" evidence="8">
    <location>
        <begin position="70"/>
        <end position="152"/>
    </location>
</feature>